<dbReference type="GO" id="GO:0050545">
    <property type="term" value="F:sulfopyruvate decarboxylase activity"/>
    <property type="evidence" value="ECO:0007669"/>
    <property type="project" value="TreeGrafter"/>
</dbReference>
<comment type="cofactor">
    <cofactor evidence="1">
        <name>Mg(2+)</name>
        <dbReference type="ChEBI" id="CHEBI:18420"/>
    </cofactor>
</comment>
<evidence type="ECO:0000256" key="5">
    <source>
        <dbReference type="ARBA" id="ARBA00022801"/>
    </source>
</evidence>
<evidence type="ECO:0000256" key="7">
    <source>
        <dbReference type="ARBA" id="ARBA00033711"/>
    </source>
</evidence>
<dbReference type="AlphaFoldDB" id="A0A0D2JQQ5"/>
<dbReference type="STRING" id="1429043.X474_22425"/>
<dbReference type="PATRIC" id="fig|1429043.3.peg.4751"/>
<dbReference type="EC" id="3.1.3.71" evidence="3"/>
<comment type="catalytic activity">
    <reaction evidence="7">
        <text>(2R)-O-phospho-3-sulfolactate + H2O = (2R)-3-sulfolactate + phosphate</text>
        <dbReference type="Rhea" id="RHEA:23416"/>
        <dbReference type="ChEBI" id="CHEBI:15377"/>
        <dbReference type="ChEBI" id="CHEBI:15597"/>
        <dbReference type="ChEBI" id="CHEBI:43474"/>
        <dbReference type="ChEBI" id="CHEBI:58738"/>
        <dbReference type="EC" id="3.1.3.71"/>
    </reaction>
</comment>
<dbReference type="GO" id="GO:0000287">
    <property type="term" value="F:magnesium ion binding"/>
    <property type="evidence" value="ECO:0007669"/>
    <property type="project" value="InterPro"/>
</dbReference>
<reference evidence="8 9" key="1">
    <citation type="submission" date="2013-11" db="EMBL/GenBank/DDBJ databases">
        <title>Metagenomic analysis of a methanogenic consortium involved in long chain n-alkane degradation.</title>
        <authorList>
            <person name="Davidova I.A."/>
            <person name="Callaghan A.V."/>
            <person name="Wawrik B."/>
            <person name="Pruitt S."/>
            <person name="Marks C."/>
            <person name="Duncan K.E."/>
            <person name="Suflita J.M."/>
        </authorList>
    </citation>
    <scope>NUCLEOTIDE SEQUENCE [LARGE SCALE GENOMIC DNA]</scope>
    <source>
        <strain evidence="8 9">SPR</strain>
    </source>
</reference>
<comment type="caution">
    <text evidence="8">The sequence shown here is derived from an EMBL/GenBank/DDBJ whole genome shotgun (WGS) entry which is preliminary data.</text>
</comment>
<dbReference type="SUPFAM" id="SSF142823">
    <property type="entry name" value="ComB-like"/>
    <property type="match status" value="1"/>
</dbReference>
<dbReference type="EMBL" id="AZAC01000044">
    <property type="protein sequence ID" value="KIX11835.1"/>
    <property type="molecule type" value="Genomic_DNA"/>
</dbReference>
<keyword evidence="9" id="KW-1185">Reference proteome</keyword>
<proteinExistence type="inferred from homology"/>
<evidence type="ECO:0000313" key="9">
    <source>
        <dbReference type="Proteomes" id="UP000032233"/>
    </source>
</evidence>
<keyword evidence="6" id="KW-0460">Magnesium</keyword>
<name>A0A0D2JQQ5_9BACT</name>
<evidence type="ECO:0000313" key="8">
    <source>
        <dbReference type="EMBL" id="KIX11835.1"/>
    </source>
</evidence>
<dbReference type="GO" id="GO:0050532">
    <property type="term" value="F:2-phosphosulfolactate phosphatase activity"/>
    <property type="evidence" value="ECO:0007669"/>
    <property type="project" value="UniProtKB-EC"/>
</dbReference>
<dbReference type="Pfam" id="PF04029">
    <property type="entry name" value="2-ph_phosp"/>
    <property type="match status" value="1"/>
</dbReference>
<organism evidence="8 9">
    <name type="scientific">Dethiosulfatarculus sandiegensis</name>
    <dbReference type="NCBI Taxonomy" id="1429043"/>
    <lineage>
        <taxon>Bacteria</taxon>
        <taxon>Pseudomonadati</taxon>
        <taxon>Thermodesulfobacteriota</taxon>
        <taxon>Desulfarculia</taxon>
        <taxon>Desulfarculales</taxon>
        <taxon>Desulfarculaceae</taxon>
        <taxon>Dethiosulfatarculus</taxon>
    </lineage>
</organism>
<dbReference type="InterPro" id="IPR005238">
    <property type="entry name" value="ComB-like"/>
</dbReference>
<evidence type="ECO:0000256" key="3">
    <source>
        <dbReference type="ARBA" id="ARBA00012953"/>
    </source>
</evidence>
<dbReference type="Gene3D" id="3.90.1560.10">
    <property type="entry name" value="ComB-like"/>
    <property type="match status" value="1"/>
</dbReference>
<dbReference type="Proteomes" id="UP000032233">
    <property type="component" value="Unassembled WGS sequence"/>
</dbReference>
<comment type="similarity">
    <text evidence="2">Belongs to the ComB family.</text>
</comment>
<gene>
    <name evidence="8" type="ORF">X474_22425</name>
</gene>
<dbReference type="InParanoid" id="A0A0D2JQQ5"/>
<dbReference type="InterPro" id="IPR036702">
    <property type="entry name" value="ComB-like_sf"/>
</dbReference>
<keyword evidence="5" id="KW-0378">Hydrolase</keyword>
<protein>
    <recommendedName>
        <fullName evidence="4">Probable 2-phosphosulfolactate phosphatase</fullName>
        <ecNumber evidence="3">3.1.3.71</ecNumber>
    </recommendedName>
</protein>
<evidence type="ECO:0000256" key="2">
    <source>
        <dbReference type="ARBA" id="ARBA00009997"/>
    </source>
</evidence>
<evidence type="ECO:0000256" key="1">
    <source>
        <dbReference type="ARBA" id="ARBA00001946"/>
    </source>
</evidence>
<sequence length="222" mass="24304">MRIEVVKDLNRAEALTGVVVVFDVFRASNTIISLLSEGASKVFLFSGLEEAREFKEQNPDYLLLGERDGLAPPGFEGGNSPCSARSLDLAGRRVILTTSAGTQSVHRLGRARAVFFGSFANAAFLARHIRSMNPDEVHLLPMGLNALSPAVEDDEAAWWLARLLKGEQPDFTEVRPKLMNCDGADRLRSLNQVDDLEFCTSPDTHDLIAEVHMAEPPWAGAV</sequence>
<evidence type="ECO:0000256" key="4">
    <source>
        <dbReference type="ARBA" id="ARBA00021948"/>
    </source>
</evidence>
<evidence type="ECO:0000256" key="6">
    <source>
        <dbReference type="ARBA" id="ARBA00022842"/>
    </source>
</evidence>
<dbReference type="PANTHER" id="PTHR37311">
    <property type="entry name" value="2-PHOSPHOSULFOLACTATE PHOSPHATASE-RELATED"/>
    <property type="match status" value="1"/>
</dbReference>
<dbReference type="RefSeq" id="WP_052515446.1">
    <property type="nucleotide sequence ID" value="NZ_AZAC01000044.1"/>
</dbReference>
<accession>A0A0D2JQQ5</accession>
<dbReference type="PANTHER" id="PTHR37311:SF1">
    <property type="entry name" value="2-PHOSPHOSULFOLACTATE PHOSPHATASE-RELATED"/>
    <property type="match status" value="1"/>
</dbReference>